<dbReference type="OrthoDB" id="5134836at2"/>
<name>A0A2R5FLF8_NOSCO</name>
<evidence type="ECO:0008006" key="3">
    <source>
        <dbReference type="Google" id="ProtNLM"/>
    </source>
</evidence>
<keyword evidence="2" id="KW-1185">Reference proteome</keyword>
<sequence length="636" mass="75264">MTIPEPIKKFITWIQGFDHRILRNEDDVKEKFIFPMFHYLCYPEKCHHEYPLKTFKSENSYIYYIQNDIQEQNTGSSLVFIKVIEPQTVKLNDALEKDNFYINQFNTLFFIITNGYDIKVFKCIHCYKNELIFDINIDKLKSNDIASKFYNQLNFDCVKNIDNTANILKNTKYKLIEKLIRHHPDLQDVLEKYDFEPCANREGYRLVIVRKKVAIACNLPKAFGEGNCEIEFSSLILRGLKIHLNHQDILGQLMTGLHTQPDWGCRRFFKQLNKNTFEVYLGKTTLILSDLEVADLCFCIDGVCQEYKNLIIEFENALETWNYEFVKFTESQGFILFSVRQDLWELMQQFVNEFDYTKGKSEWHLFHRKDISIRVSLGIRDHTFILPKLDRRLDILPNNQINIIYELSDVNLKSIETGKLALWQQNIGIQGTWTARYTKQWLLEKYIPKVINYYSVKSQLSEAELLTKITTYTSERVLITEIDNLKDLVPYLRDIQSWLNIYIENIVAALLKPYYQAYTNLVRNTDSSIIGIDYIIGNLRKIDWTNRQEEISNNFTDWKNLTFKHAIDCLDKQVARINNCEYENSLKADLITRAFIWIIENGKISFSQAQLNAAKQALLPLWEESRFQMRHVYPNR</sequence>
<dbReference type="AlphaFoldDB" id="A0A2R5FLF8"/>
<proteinExistence type="predicted"/>
<organism evidence="1 2">
    <name type="scientific">Nostoc commune NIES-4072</name>
    <dbReference type="NCBI Taxonomy" id="2005467"/>
    <lineage>
        <taxon>Bacteria</taxon>
        <taxon>Bacillati</taxon>
        <taxon>Cyanobacteriota</taxon>
        <taxon>Cyanophyceae</taxon>
        <taxon>Nostocales</taxon>
        <taxon>Nostocaceae</taxon>
        <taxon>Nostoc</taxon>
    </lineage>
</organism>
<evidence type="ECO:0000313" key="2">
    <source>
        <dbReference type="Proteomes" id="UP000245124"/>
    </source>
</evidence>
<dbReference type="EMBL" id="BDUD01000001">
    <property type="protein sequence ID" value="GBG19612.1"/>
    <property type="molecule type" value="Genomic_DNA"/>
</dbReference>
<gene>
    <name evidence="1" type="ORF">NIES4072_32800</name>
</gene>
<accession>A0A2R5FLF8</accession>
<protein>
    <recommendedName>
        <fullName evidence="3">Type I restriction enzyme R protein N-terminal domain-containing protein</fullName>
    </recommendedName>
</protein>
<comment type="caution">
    <text evidence="1">The sequence shown here is derived from an EMBL/GenBank/DDBJ whole genome shotgun (WGS) entry which is preliminary data.</text>
</comment>
<reference evidence="1 2" key="1">
    <citation type="submission" date="2017-06" db="EMBL/GenBank/DDBJ databases">
        <title>Genome sequencing of cyanobaciteial culture collection at National Institute for Environmental Studies (NIES).</title>
        <authorList>
            <person name="Hirose Y."/>
            <person name="Shimura Y."/>
            <person name="Fujisawa T."/>
            <person name="Nakamura Y."/>
            <person name="Kawachi M."/>
        </authorList>
    </citation>
    <scope>NUCLEOTIDE SEQUENCE [LARGE SCALE GENOMIC DNA]</scope>
    <source>
        <strain evidence="1 2">NIES-4072</strain>
    </source>
</reference>
<dbReference type="RefSeq" id="WP_109009386.1">
    <property type="nucleotide sequence ID" value="NZ_BDUD01000001.1"/>
</dbReference>
<dbReference type="Proteomes" id="UP000245124">
    <property type="component" value="Unassembled WGS sequence"/>
</dbReference>
<evidence type="ECO:0000313" key="1">
    <source>
        <dbReference type="EMBL" id="GBG19612.1"/>
    </source>
</evidence>